<dbReference type="Gene3D" id="1.10.260.50">
    <property type="match status" value="1"/>
</dbReference>
<reference evidence="12 13" key="1">
    <citation type="submission" date="2019-08" db="EMBL/GenBank/DDBJ databases">
        <title>Genome of Phaeodactylibacter luteus.</title>
        <authorList>
            <person name="Bowman J.P."/>
        </authorList>
    </citation>
    <scope>NUCLEOTIDE SEQUENCE [LARGE SCALE GENOMIC DNA]</scope>
    <source>
        <strain evidence="12 13">KCTC 42180</strain>
    </source>
</reference>
<evidence type="ECO:0000256" key="9">
    <source>
        <dbReference type="ARBA" id="ARBA00050776"/>
    </source>
</evidence>
<dbReference type="RefSeq" id="WP_147168643.1">
    <property type="nucleotide sequence ID" value="NZ_VOOR01000040.1"/>
</dbReference>
<protein>
    <recommendedName>
        <fullName evidence="3">cysteine desulfurase</fullName>
        <ecNumber evidence="3">2.8.1.7</ecNumber>
    </recommendedName>
</protein>
<dbReference type="InterPro" id="IPR000192">
    <property type="entry name" value="Aminotrans_V_dom"/>
</dbReference>
<dbReference type="Proteomes" id="UP000321580">
    <property type="component" value="Unassembled WGS sequence"/>
</dbReference>
<dbReference type="InterPro" id="IPR015421">
    <property type="entry name" value="PyrdxlP-dep_Trfase_major"/>
</dbReference>
<evidence type="ECO:0000256" key="7">
    <source>
        <dbReference type="ARBA" id="ARBA00023004"/>
    </source>
</evidence>
<dbReference type="PANTHER" id="PTHR11601:SF34">
    <property type="entry name" value="CYSTEINE DESULFURASE"/>
    <property type="match status" value="1"/>
</dbReference>
<dbReference type="SUPFAM" id="SSF53383">
    <property type="entry name" value="PLP-dependent transferases"/>
    <property type="match status" value="1"/>
</dbReference>
<accession>A0A5C6RI75</accession>
<comment type="similarity">
    <text evidence="2">Belongs to the class-V pyridoxal-phosphate-dependent aminotransferase family. NifS/IscS subfamily.</text>
</comment>
<keyword evidence="8" id="KW-0411">Iron-sulfur</keyword>
<dbReference type="GO" id="GO:0031071">
    <property type="term" value="F:cysteine desulfurase activity"/>
    <property type="evidence" value="ECO:0007669"/>
    <property type="project" value="UniProtKB-EC"/>
</dbReference>
<evidence type="ECO:0000256" key="1">
    <source>
        <dbReference type="ARBA" id="ARBA00001933"/>
    </source>
</evidence>
<dbReference type="PANTHER" id="PTHR11601">
    <property type="entry name" value="CYSTEINE DESULFURYLASE FAMILY MEMBER"/>
    <property type="match status" value="1"/>
</dbReference>
<dbReference type="InterPro" id="IPR016454">
    <property type="entry name" value="Cysteine_dSase"/>
</dbReference>
<evidence type="ECO:0000256" key="5">
    <source>
        <dbReference type="ARBA" id="ARBA00022723"/>
    </source>
</evidence>
<dbReference type="EMBL" id="VOOR01000040">
    <property type="protein sequence ID" value="TXB61991.1"/>
    <property type="molecule type" value="Genomic_DNA"/>
</dbReference>
<comment type="cofactor">
    <cofactor evidence="1 10">
        <name>pyridoxal 5'-phosphate</name>
        <dbReference type="ChEBI" id="CHEBI:597326"/>
    </cofactor>
</comment>
<evidence type="ECO:0000313" key="12">
    <source>
        <dbReference type="EMBL" id="TXB61991.1"/>
    </source>
</evidence>
<dbReference type="PIRSF" id="PIRSF005572">
    <property type="entry name" value="NifS"/>
    <property type="match status" value="1"/>
</dbReference>
<name>A0A5C6RI75_9BACT</name>
<comment type="caution">
    <text evidence="12">The sequence shown here is derived from an EMBL/GenBank/DDBJ whole genome shotgun (WGS) entry which is preliminary data.</text>
</comment>
<evidence type="ECO:0000256" key="4">
    <source>
        <dbReference type="ARBA" id="ARBA00022679"/>
    </source>
</evidence>
<dbReference type="Pfam" id="PF00266">
    <property type="entry name" value="Aminotran_5"/>
    <property type="match status" value="1"/>
</dbReference>
<dbReference type="OrthoDB" id="9804366at2"/>
<organism evidence="12 13">
    <name type="scientific">Phaeodactylibacter luteus</name>
    <dbReference type="NCBI Taxonomy" id="1564516"/>
    <lineage>
        <taxon>Bacteria</taxon>
        <taxon>Pseudomonadati</taxon>
        <taxon>Bacteroidota</taxon>
        <taxon>Saprospiria</taxon>
        <taxon>Saprospirales</taxon>
        <taxon>Haliscomenobacteraceae</taxon>
        <taxon>Phaeodactylibacter</taxon>
    </lineage>
</organism>
<dbReference type="EC" id="2.8.1.7" evidence="3"/>
<dbReference type="PROSITE" id="PS00595">
    <property type="entry name" value="AA_TRANSFER_CLASS_5"/>
    <property type="match status" value="1"/>
</dbReference>
<keyword evidence="4" id="KW-0808">Transferase</keyword>
<proteinExistence type="inferred from homology"/>
<evidence type="ECO:0000256" key="6">
    <source>
        <dbReference type="ARBA" id="ARBA00022898"/>
    </source>
</evidence>
<evidence type="ECO:0000256" key="8">
    <source>
        <dbReference type="ARBA" id="ARBA00023014"/>
    </source>
</evidence>
<feature type="domain" description="Aminotransferase class V" evidence="11">
    <location>
        <begin position="4"/>
        <end position="366"/>
    </location>
</feature>
<dbReference type="GO" id="GO:0046872">
    <property type="term" value="F:metal ion binding"/>
    <property type="evidence" value="ECO:0007669"/>
    <property type="project" value="UniProtKB-KW"/>
</dbReference>
<keyword evidence="5" id="KW-0479">Metal-binding</keyword>
<evidence type="ECO:0000259" key="11">
    <source>
        <dbReference type="Pfam" id="PF00266"/>
    </source>
</evidence>
<dbReference type="InterPro" id="IPR020578">
    <property type="entry name" value="Aminotrans_V_PyrdxlP_BS"/>
</dbReference>
<dbReference type="InterPro" id="IPR015424">
    <property type="entry name" value="PyrdxlP-dep_Trfase"/>
</dbReference>
<dbReference type="GO" id="GO:0051536">
    <property type="term" value="F:iron-sulfur cluster binding"/>
    <property type="evidence" value="ECO:0007669"/>
    <property type="project" value="UniProtKB-KW"/>
</dbReference>
<keyword evidence="6" id="KW-0663">Pyridoxal phosphate</keyword>
<evidence type="ECO:0000256" key="10">
    <source>
        <dbReference type="RuleBase" id="RU004504"/>
    </source>
</evidence>
<dbReference type="Gene3D" id="3.40.640.10">
    <property type="entry name" value="Type I PLP-dependent aspartate aminotransferase-like (Major domain)"/>
    <property type="match status" value="1"/>
</dbReference>
<sequence>MQRIYFDNAATTPLDPRVAEVMMESMRSLYGNPSSIHNEGRTARAAVEHARKQAAELLGASIGEIFFTSGGTESNNMVLKCAVRDLGVTRIISSPLEHHCVLHAADTLQRTGLAERVLVRVDAKGQPDMGHIQSLLKEERAGRTLVSLMLANNEIGTLIDLAEVGSLCKEHGALFHSDTVQAIGYYPFNLEELPVDFITGSAHKFHGPKGVGFVYINSEHTLKPFMDGGAQERNMRGGTENIAGIQGMAAALRLAHEEMDSRRAAIQGIRDYFKSKLEQHFDGLEFNGDPANGHYKLLSVGFPPSPKAELLLLNLDIAGISVSGGSACSSGADAGSHVIHALKGDDPRKTIRFSFSHHNTREEVDKAISQLIKIIPAGQPAG</sequence>
<keyword evidence="13" id="KW-1185">Reference proteome</keyword>
<dbReference type="AlphaFoldDB" id="A0A5C6RI75"/>
<evidence type="ECO:0000256" key="2">
    <source>
        <dbReference type="ARBA" id="ARBA00006490"/>
    </source>
</evidence>
<evidence type="ECO:0000256" key="3">
    <source>
        <dbReference type="ARBA" id="ARBA00012239"/>
    </source>
</evidence>
<evidence type="ECO:0000313" key="13">
    <source>
        <dbReference type="Proteomes" id="UP000321580"/>
    </source>
</evidence>
<gene>
    <name evidence="12" type="ORF">FRY97_16365</name>
</gene>
<comment type="catalytic activity">
    <reaction evidence="9">
        <text>(sulfur carrier)-H + L-cysteine = (sulfur carrier)-SH + L-alanine</text>
        <dbReference type="Rhea" id="RHEA:43892"/>
        <dbReference type="Rhea" id="RHEA-COMP:14737"/>
        <dbReference type="Rhea" id="RHEA-COMP:14739"/>
        <dbReference type="ChEBI" id="CHEBI:29917"/>
        <dbReference type="ChEBI" id="CHEBI:35235"/>
        <dbReference type="ChEBI" id="CHEBI:57972"/>
        <dbReference type="ChEBI" id="CHEBI:64428"/>
        <dbReference type="EC" id="2.8.1.7"/>
    </reaction>
</comment>
<dbReference type="InterPro" id="IPR015422">
    <property type="entry name" value="PyrdxlP-dep_Trfase_small"/>
</dbReference>
<dbReference type="Gene3D" id="3.90.1150.10">
    <property type="entry name" value="Aspartate Aminotransferase, domain 1"/>
    <property type="match status" value="1"/>
</dbReference>
<keyword evidence="7" id="KW-0408">Iron</keyword>